<keyword evidence="5" id="KW-1185">Reference proteome</keyword>
<dbReference type="AlphaFoldDB" id="A0A846MY90"/>
<reference evidence="4 5" key="1">
    <citation type="submission" date="2020-03" db="EMBL/GenBank/DDBJ databases">
        <title>Genomic Encyclopedia of Type Strains, Phase IV (KMG-IV): sequencing the most valuable type-strain genomes for metagenomic binning, comparative biology and taxonomic classification.</title>
        <authorList>
            <person name="Goeker M."/>
        </authorList>
    </citation>
    <scope>NUCLEOTIDE SEQUENCE [LARGE SCALE GENOMIC DNA]</scope>
    <source>
        <strain evidence="4 5">DSM 19867</strain>
    </source>
</reference>
<accession>A0A846MY90</accession>
<dbReference type="RefSeq" id="WP_167082756.1">
    <property type="nucleotide sequence ID" value="NZ_BAAADC010000001.1"/>
</dbReference>
<evidence type="ECO:0000313" key="4">
    <source>
        <dbReference type="EMBL" id="NIK88594.1"/>
    </source>
</evidence>
<evidence type="ECO:0000256" key="2">
    <source>
        <dbReference type="SAM" id="MobiDB-lite"/>
    </source>
</evidence>
<evidence type="ECO:0008006" key="6">
    <source>
        <dbReference type="Google" id="ProtNLM"/>
    </source>
</evidence>
<dbReference type="Gene3D" id="1.20.850.10">
    <property type="entry name" value="Hydroxylamine Oxidoreductase, Chain A, domain 2"/>
    <property type="match status" value="1"/>
</dbReference>
<feature type="signal peptide" evidence="3">
    <location>
        <begin position="1"/>
        <end position="30"/>
    </location>
</feature>
<dbReference type="Gene3D" id="1.10.780.10">
    <property type="entry name" value="Hydroxylamine Oxidoreductase, Chain A, domain 1"/>
    <property type="match status" value="1"/>
</dbReference>
<dbReference type="Pfam" id="PF13447">
    <property type="entry name" value="Multi-haem_cyto"/>
    <property type="match status" value="1"/>
</dbReference>
<dbReference type="InterPro" id="IPR036280">
    <property type="entry name" value="Multihaem_cyt_sf"/>
</dbReference>
<dbReference type="EMBL" id="JAASRM010000001">
    <property type="protein sequence ID" value="NIK88594.1"/>
    <property type="molecule type" value="Genomic_DNA"/>
</dbReference>
<dbReference type="SUPFAM" id="SSF48695">
    <property type="entry name" value="Multiheme cytochromes"/>
    <property type="match status" value="1"/>
</dbReference>
<feature type="region of interest" description="Disordered" evidence="2">
    <location>
        <begin position="314"/>
        <end position="333"/>
    </location>
</feature>
<organism evidence="4 5">
    <name type="scientific">Rhizomicrobium palustre</name>
    <dbReference type="NCBI Taxonomy" id="189966"/>
    <lineage>
        <taxon>Bacteria</taxon>
        <taxon>Pseudomonadati</taxon>
        <taxon>Pseudomonadota</taxon>
        <taxon>Alphaproteobacteria</taxon>
        <taxon>Micropepsales</taxon>
        <taxon>Micropepsaceae</taxon>
        <taxon>Rhizomicrobium</taxon>
    </lineage>
</organism>
<evidence type="ECO:0000313" key="5">
    <source>
        <dbReference type="Proteomes" id="UP000570514"/>
    </source>
</evidence>
<comment type="caution">
    <text evidence="4">The sequence shown here is derived from an EMBL/GenBank/DDBJ whole genome shotgun (WGS) entry which is preliminary data.</text>
</comment>
<keyword evidence="1 3" id="KW-0732">Signal</keyword>
<feature type="chain" id="PRO_5032992686" description="Cytochrome c-552/4 domain-containing protein" evidence="3">
    <location>
        <begin position="31"/>
        <end position="512"/>
    </location>
</feature>
<dbReference type="InterPro" id="IPR051829">
    <property type="entry name" value="Multiheme_Cytochr_ET"/>
</dbReference>
<evidence type="ECO:0000256" key="1">
    <source>
        <dbReference type="ARBA" id="ARBA00022729"/>
    </source>
</evidence>
<gene>
    <name evidence="4" type="ORF">FHS83_001912</name>
</gene>
<sequence length="512" mass="56246">MRAAAYVFSALALGLLLLFTVAPSSFEALAKPQAKAAAQAAPKAAAKPSYHSPFAKVNETCITCHKALHPALVSEWHDSEHAKQGIGCFDCHKADKSDPDAFEHNGSTIAVIVSPKDCGQCHQKEVAQQAGSHHAKAADILNSVDNFLGDVIGGPPAVAAGCQQCHGSTVKVLPGGKFEPATWPNTGIGRINPDGSAGSCSACHTRHAFSKAQARMPESCGKCHLGPDHPQIEVYNESKHGILWSANKDRLNINSKAWIPGVDYMAAPSCATCHMGATRGQPVTHDVGTRLSWTLRPAISTKINLVEFDDGSKTDIPEGKPLPKVGDSVAGKDGKARKVTQVMHWDDRRNQMKDVCTSCHAGGQVEGFYKQFDDLVDLYDDKFAKPAADIMSELYKAKKLSQAPMDEKLEWTYFELWHHEGRRARHGAAMSGPDYAWWHGTYEVAQSFYFKFLPEVKEVAGDELYKQLMDKYVYSQPGHRWLKDGMSKEQLQKIQEFYRQRYGDQNTGRPVP</sequence>
<proteinExistence type="predicted"/>
<protein>
    <recommendedName>
        <fullName evidence="6">Cytochrome c-552/4 domain-containing protein</fullName>
    </recommendedName>
</protein>
<evidence type="ECO:0000256" key="3">
    <source>
        <dbReference type="SAM" id="SignalP"/>
    </source>
</evidence>
<dbReference type="PANTHER" id="PTHR35038">
    <property type="entry name" value="DISSIMILATORY SULFITE REDUCTASE SIRA"/>
    <property type="match status" value="1"/>
</dbReference>
<dbReference type="Proteomes" id="UP000570514">
    <property type="component" value="Unassembled WGS sequence"/>
</dbReference>
<name>A0A846MY90_9PROT</name>